<dbReference type="Proteomes" id="UP000036681">
    <property type="component" value="Unplaced"/>
</dbReference>
<evidence type="ECO:0000313" key="1">
    <source>
        <dbReference type="Proteomes" id="UP000036681"/>
    </source>
</evidence>
<proteinExistence type="predicted"/>
<accession>A0A0M3ISQ1</accession>
<reference evidence="2" key="1">
    <citation type="submission" date="2017-02" db="UniProtKB">
        <authorList>
            <consortium name="WormBaseParasite"/>
        </authorList>
    </citation>
    <scope>IDENTIFICATION</scope>
</reference>
<sequence length="96" mass="10692">MLYSQITVGNLPSWPKKKVVAICENDQELPISIIVFLFSFDLLGLGDASSDDAALVDTVALLLLLGQCTNFDFLSHALSYLKDEHNYRVFSNIELL</sequence>
<name>A0A0M3ISQ1_ASCLU</name>
<protein>
    <submittedName>
        <fullName evidence="2">Ovule protein</fullName>
    </submittedName>
</protein>
<dbReference type="WBParaSite" id="ALUE_0002177901-mRNA-1">
    <property type="protein sequence ID" value="ALUE_0002177901-mRNA-1"/>
    <property type="gene ID" value="ALUE_0002177901"/>
</dbReference>
<dbReference type="AlphaFoldDB" id="A0A0M3ISQ1"/>
<keyword evidence="1" id="KW-1185">Reference proteome</keyword>
<evidence type="ECO:0000313" key="2">
    <source>
        <dbReference type="WBParaSite" id="ALUE_0002177901-mRNA-1"/>
    </source>
</evidence>
<organism evidence="1 2">
    <name type="scientific">Ascaris lumbricoides</name>
    <name type="common">Giant roundworm</name>
    <dbReference type="NCBI Taxonomy" id="6252"/>
    <lineage>
        <taxon>Eukaryota</taxon>
        <taxon>Metazoa</taxon>
        <taxon>Ecdysozoa</taxon>
        <taxon>Nematoda</taxon>
        <taxon>Chromadorea</taxon>
        <taxon>Rhabditida</taxon>
        <taxon>Spirurina</taxon>
        <taxon>Ascaridomorpha</taxon>
        <taxon>Ascaridoidea</taxon>
        <taxon>Ascarididae</taxon>
        <taxon>Ascaris</taxon>
    </lineage>
</organism>